<keyword evidence="1" id="KW-1133">Transmembrane helix</keyword>
<dbReference type="Proteomes" id="UP000734854">
    <property type="component" value="Unassembled WGS sequence"/>
</dbReference>
<organism evidence="2 3">
    <name type="scientific">Zingiber officinale</name>
    <name type="common">Ginger</name>
    <name type="synonym">Amomum zingiber</name>
    <dbReference type="NCBI Taxonomy" id="94328"/>
    <lineage>
        <taxon>Eukaryota</taxon>
        <taxon>Viridiplantae</taxon>
        <taxon>Streptophyta</taxon>
        <taxon>Embryophyta</taxon>
        <taxon>Tracheophyta</taxon>
        <taxon>Spermatophyta</taxon>
        <taxon>Magnoliopsida</taxon>
        <taxon>Liliopsida</taxon>
        <taxon>Zingiberales</taxon>
        <taxon>Zingiberaceae</taxon>
        <taxon>Zingiber</taxon>
    </lineage>
</organism>
<comment type="caution">
    <text evidence="2">The sequence shown here is derived from an EMBL/GenBank/DDBJ whole genome shotgun (WGS) entry which is preliminary data.</text>
</comment>
<name>A0A8J5I6Y1_ZINOF</name>
<reference evidence="2 3" key="1">
    <citation type="submission" date="2020-08" db="EMBL/GenBank/DDBJ databases">
        <title>Plant Genome Project.</title>
        <authorList>
            <person name="Zhang R.-G."/>
        </authorList>
    </citation>
    <scope>NUCLEOTIDE SEQUENCE [LARGE SCALE GENOMIC DNA]</scope>
    <source>
        <tissue evidence="2">Rhizome</tissue>
    </source>
</reference>
<gene>
    <name evidence="2" type="ORF">ZIOFF_012143</name>
</gene>
<evidence type="ECO:0000313" key="2">
    <source>
        <dbReference type="EMBL" id="KAG6529926.1"/>
    </source>
</evidence>
<accession>A0A8J5I6Y1</accession>
<keyword evidence="1" id="KW-0472">Membrane</keyword>
<keyword evidence="3" id="KW-1185">Reference proteome</keyword>
<dbReference type="AlphaFoldDB" id="A0A8J5I6Y1"/>
<keyword evidence="1" id="KW-0812">Transmembrane</keyword>
<evidence type="ECO:0000313" key="3">
    <source>
        <dbReference type="Proteomes" id="UP000734854"/>
    </source>
</evidence>
<proteinExistence type="predicted"/>
<sequence length="98" mass="10750">MCLVSPPHRRVSHLLYTANFTAGVARFRPLVSPHFLAIFALTHLEIQPTAAPLVTGKMFNGLCLCYAIMISTFFSVAISQSVILSNFVQQDGSTLVPR</sequence>
<feature type="transmembrane region" description="Helical" evidence="1">
    <location>
        <begin position="63"/>
        <end position="88"/>
    </location>
</feature>
<dbReference type="EMBL" id="JACMSC010000003">
    <property type="protein sequence ID" value="KAG6529926.1"/>
    <property type="molecule type" value="Genomic_DNA"/>
</dbReference>
<evidence type="ECO:0000256" key="1">
    <source>
        <dbReference type="SAM" id="Phobius"/>
    </source>
</evidence>
<protein>
    <submittedName>
        <fullName evidence="2">Uncharacterized protein</fullName>
    </submittedName>
</protein>